<organism evidence="14 15">
    <name type="scientific">Pasteurella canis</name>
    <dbReference type="NCBI Taxonomy" id="753"/>
    <lineage>
        <taxon>Bacteria</taxon>
        <taxon>Pseudomonadati</taxon>
        <taxon>Pseudomonadota</taxon>
        <taxon>Gammaproteobacteria</taxon>
        <taxon>Pasteurellales</taxon>
        <taxon>Pasteurellaceae</taxon>
        <taxon>Pasteurella</taxon>
    </lineage>
</organism>
<evidence type="ECO:0000256" key="1">
    <source>
        <dbReference type="ARBA" id="ARBA00004651"/>
    </source>
</evidence>
<evidence type="ECO:0000256" key="8">
    <source>
        <dbReference type="ARBA" id="ARBA00023053"/>
    </source>
</evidence>
<feature type="domain" description="Cation/H+ exchanger transmembrane" evidence="13">
    <location>
        <begin position="28"/>
        <end position="431"/>
    </location>
</feature>
<feature type="transmembrane region" description="Helical" evidence="12">
    <location>
        <begin position="17"/>
        <end position="36"/>
    </location>
</feature>
<keyword evidence="5" id="KW-1003">Cell membrane</keyword>
<evidence type="ECO:0000259" key="13">
    <source>
        <dbReference type="Pfam" id="PF00999"/>
    </source>
</evidence>
<feature type="transmembrane region" description="Helical" evidence="12">
    <location>
        <begin position="42"/>
        <end position="65"/>
    </location>
</feature>
<keyword evidence="10 12" id="KW-0472">Membrane</keyword>
<keyword evidence="11" id="KW-0739">Sodium transport</keyword>
<evidence type="ECO:0000256" key="4">
    <source>
        <dbReference type="ARBA" id="ARBA00022449"/>
    </source>
</evidence>
<evidence type="ECO:0000313" key="14">
    <source>
        <dbReference type="EMBL" id="SUC10060.1"/>
    </source>
</evidence>
<keyword evidence="8" id="KW-0915">Sodium</keyword>
<keyword evidence="7 12" id="KW-1133">Transmembrane helix</keyword>
<reference evidence="14 15" key="1">
    <citation type="submission" date="2018-06" db="EMBL/GenBank/DDBJ databases">
        <authorList>
            <consortium name="Pathogen Informatics"/>
            <person name="Doyle S."/>
        </authorList>
    </citation>
    <scope>NUCLEOTIDE SEQUENCE [LARGE SCALE GENOMIC DNA]</scope>
    <source>
        <strain evidence="14 15">NCTC11621</strain>
    </source>
</reference>
<accession>A0A379EUM0</accession>
<dbReference type="InterPro" id="IPR018422">
    <property type="entry name" value="Cation/H_exchanger_CPA1"/>
</dbReference>
<keyword evidence="9" id="KW-0406">Ion transport</keyword>
<dbReference type="Pfam" id="PF00999">
    <property type="entry name" value="Na_H_Exchanger"/>
    <property type="match status" value="1"/>
</dbReference>
<evidence type="ECO:0000256" key="12">
    <source>
        <dbReference type="SAM" id="Phobius"/>
    </source>
</evidence>
<evidence type="ECO:0000256" key="5">
    <source>
        <dbReference type="ARBA" id="ARBA00022475"/>
    </source>
</evidence>
<keyword evidence="3" id="KW-0813">Transport</keyword>
<evidence type="ECO:0000256" key="3">
    <source>
        <dbReference type="ARBA" id="ARBA00022448"/>
    </source>
</evidence>
<evidence type="ECO:0000256" key="2">
    <source>
        <dbReference type="ARBA" id="ARBA00007367"/>
    </source>
</evidence>
<evidence type="ECO:0000313" key="15">
    <source>
        <dbReference type="Proteomes" id="UP000254704"/>
    </source>
</evidence>
<feature type="transmembrane region" description="Helical" evidence="12">
    <location>
        <begin position="188"/>
        <end position="206"/>
    </location>
</feature>
<feature type="transmembrane region" description="Helical" evidence="12">
    <location>
        <begin position="332"/>
        <end position="355"/>
    </location>
</feature>
<feature type="transmembrane region" description="Helical" evidence="12">
    <location>
        <begin position="407"/>
        <end position="426"/>
    </location>
</feature>
<keyword evidence="6 12" id="KW-0812">Transmembrane</keyword>
<dbReference type="Gene3D" id="6.10.140.1330">
    <property type="match status" value="1"/>
</dbReference>
<evidence type="ECO:0000256" key="6">
    <source>
        <dbReference type="ARBA" id="ARBA00022692"/>
    </source>
</evidence>
<evidence type="ECO:0000256" key="11">
    <source>
        <dbReference type="ARBA" id="ARBA00023201"/>
    </source>
</evidence>
<feature type="transmembrane region" description="Helical" evidence="12">
    <location>
        <begin position="115"/>
        <end position="135"/>
    </location>
</feature>
<sequence length="456" mass="50517">MTLAFLFYISGKHPMNLYTYICFLSAISILIGFVTRKLNDKIQYTIAITATSIVVSVLFLIFGHLSWFKLDVIATRMMEQLDFKSFLLNGILGFLLFAGALGIKLPVLKNQKWEITTFALFSTLASTFIIGFLLYTISTIIGLQIELIHCILFGALISPTDPIAVLAIIKNLKAPKRLSMQVEGESLFNDGVGLVIFTTIFAVAFGGHTPTIGAIAELFLQEAIGGILFGFAIGFIAHLLISATDDGSLEILLTLTIPTAGFMLANLLHVSGALAMVVSGILIGNWTRHTGFSKQSRLYLDHFWEMIDHFLNSLLFLLIGLALLLVDFTAQGIFLLLLAIPICLAGRYLSVWIPFQVMQRFRSYNPYTLRILTWGGLRGGLSLAMALSIPKGVLFMQHIGMDVRDLLLVMTYAVVTFSILVQGSTIEKMIKKAKESIMHKRGYIDLNPQKQPHQKL</sequence>
<dbReference type="GO" id="GO:0015385">
    <property type="term" value="F:sodium:proton antiporter activity"/>
    <property type="evidence" value="ECO:0007669"/>
    <property type="project" value="InterPro"/>
</dbReference>
<dbReference type="GO" id="GO:0098719">
    <property type="term" value="P:sodium ion import across plasma membrane"/>
    <property type="evidence" value="ECO:0007669"/>
    <property type="project" value="TreeGrafter"/>
</dbReference>
<evidence type="ECO:0000256" key="10">
    <source>
        <dbReference type="ARBA" id="ARBA00023136"/>
    </source>
</evidence>
<keyword evidence="4" id="KW-0050">Antiport</keyword>
<feature type="transmembrane region" description="Helical" evidence="12">
    <location>
        <begin position="147"/>
        <end position="168"/>
    </location>
</feature>
<evidence type="ECO:0000256" key="9">
    <source>
        <dbReference type="ARBA" id="ARBA00023065"/>
    </source>
</evidence>
<proteinExistence type="inferred from homology"/>
<protein>
    <submittedName>
        <fullName evidence="14">Sodium/hydrogen exchanger</fullName>
    </submittedName>
</protein>
<dbReference type="Proteomes" id="UP000254704">
    <property type="component" value="Unassembled WGS sequence"/>
</dbReference>
<dbReference type="EMBL" id="UGTV01000015">
    <property type="protein sequence ID" value="SUC10060.1"/>
    <property type="molecule type" value="Genomic_DNA"/>
</dbReference>
<feature type="transmembrane region" description="Helical" evidence="12">
    <location>
        <begin position="261"/>
        <end position="286"/>
    </location>
</feature>
<comment type="similarity">
    <text evidence="2">Belongs to the monovalent cation:proton antiporter 1 (CPA1) transporter (TC 2.A.36) family.</text>
</comment>
<dbReference type="GO" id="GO:0015386">
    <property type="term" value="F:potassium:proton antiporter activity"/>
    <property type="evidence" value="ECO:0007669"/>
    <property type="project" value="TreeGrafter"/>
</dbReference>
<dbReference type="PANTHER" id="PTHR10110:SF195">
    <property type="entry name" value="NA(+)_H(+) ANTIPORTER NHAS2"/>
    <property type="match status" value="1"/>
</dbReference>
<gene>
    <name evidence="14" type="primary">nhaK</name>
    <name evidence="14" type="ORF">NCTC11621_01101</name>
</gene>
<dbReference type="GO" id="GO:0005886">
    <property type="term" value="C:plasma membrane"/>
    <property type="evidence" value="ECO:0007669"/>
    <property type="project" value="UniProtKB-SubCell"/>
</dbReference>
<name>A0A379EUM0_9PAST</name>
<evidence type="ECO:0000256" key="7">
    <source>
        <dbReference type="ARBA" id="ARBA00022989"/>
    </source>
</evidence>
<dbReference type="AlphaFoldDB" id="A0A379EUM0"/>
<comment type="subcellular location">
    <subcellularLocation>
        <location evidence="1">Cell membrane</location>
        <topology evidence="1">Multi-pass membrane protein</topology>
    </subcellularLocation>
</comment>
<dbReference type="InterPro" id="IPR006153">
    <property type="entry name" value="Cation/H_exchanger_TM"/>
</dbReference>
<feature type="transmembrane region" description="Helical" evidence="12">
    <location>
        <begin position="218"/>
        <end position="241"/>
    </location>
</feature>
<feature type="transmembrane region" description="Helical" evidence="12">
    <location>
        <begin position="86"/>
        <end position="103"/>
    </location>
</feature>
<dbReference type="GO" id="GO:0051453">
    <property type="term" value="P:regulation of intracellular pH"/>
    <property type="evidence" value="ECO:0007669"/>
    <property type="project" value="TreeGrafter"/>
</dbReference>
<feature type="transmembrane region" description="Helical" evidence="12">
    <location>
        <begin position="307"/>
        <end position="326"/>
    </location>
</feature>
<dbReference type="PANTHER" id="PTHR10110">
    <property type="entry name" value="SODIUM/HYDROGEN EXCHANGER"/>
    <property type="match status" value="1"/>
</dbReference>